<accession>A0A454JDS9</accession>
<comment type="caution">
    <text evidence="1">The sequence shown here is derived from an EMBL/GenBank/DDBJ whole genome shotgun (WGS) entry which is preliminary data.</text>
</comment>
<sequence length="79" mass="8585">MTDGGQMHQARNVRGHAVQCLDSIASSCRIRLRQHLHRMAALRPGILMVIISENDEISTIAVSGIKTPPLRGGKAKGKE</sequence>
<proteinExistence type="predicted"/>
<dbReference type="Proteomes" id="UP000274139">
    <property type="component" value="Unassembled WGS sequence"/>
</dbReference>
<protein>
    <submittedName>
        <fullName evidence="1">Uncharacterized protein</fullName>
    </submittedName>
</protein>
<evidence type="ECO:0000313" key="1">
    <source>
        <dbReference type="EMBL" id="RMC91957.1"/>
    </source>
</evidence>
<dbReference type="EMBL" id="RFAR01000103">
    <property type="protein sequence ID" value="RMC91957.1"/>
    <property type="molecule type" value="Genomic_DNA"/>
</dbReference>
<keyword evidence="2" id="KW-1185">Reference proteome</keyword>
<gene>
    <name evidence="1" type="ORF">EAY64_18510</name>
</gene>
<organism evidence="1 2">
    <name type="scientific">Aquitalea palustris</name>
    <dbReference type="NCBI Taxonomy" id="2480983"/>
    <lineage>
        <taxon>Bacteria</taxon>
        <taxon>Pseudomonadati</taxon>
        <taxon>Pseudomonadota</taxon>
        <taxon>Betaproteobacteria</taxon>
        <taxon>Neisseriales</taxon>
        <taxon>Chromobacteriaceae</taxon>
        <taxon>Aquitalea</taxon>
    </lineage>
</organism>
<reference evidence="1 2" key="1">
    <citation type="submission" date="2018-10" db="EMBL/GenBank/DDBJ databases">
        <title>Draft genome sequence of Aquitalea MWU14-2217 isolated from a wild cranberry bog in Provincetown, Massachusetts.</title>
        <authorList>
            <person name="Ebadzadsahrai G."/>
            <person name="Soby S."/>
        </authorList>
    </citation>
    <scope>NUCLEOTIDE SEQUENCE [LARGE SCALE GENOMIC DNA]</scope>
    <source>
        <strain evidence="1 2">MWU14-2217</strain>
    </source>
</reference>
<name>A0A454JDS9_9NEIS</name>
<dbReference type="AlphaFoldDB" id="A0A454JDS9"/>
<evidence type="ECO:0000313" key="2">
    <source>
        <dbReference type="Proteomes" id="UP000274139"/>
    </source>
</evidence>